<dbReference type="SUPFAM" id="SSF88659">
    <property type="entry name" value="Sigma3 and sigma4 domains of RNA polymerase sigma factors"/>
    <property type="match status" value="1"/>
</dbReference>
<keyword evidence="2" id="KW-1185">Reference proteome</keyword>
<sequence length="510" mass="60615">MIFKDFFTLPLFKEDRRGERYIFWQVDQKSQNYIARLVSEQPDLSKPQLAKILLHNLENYPDDQLNRRVWIAFLAKFSYKAAFKIRTNILKVSSRTYLDYDSLFNELFQIALSISLSPEKCLYIFFQKDDEYDNLALNIWYYKFEKYLSKRMEGLLCDRWREIEGFRTFQRSDLGLAARATKTRVITVLKRLGFNEVTISHYILVWQCFREANDAKIINISSPQPQAFEEICRRYHQFSHKLPNLSPNQIVDGTVIQQWLQEIGRAIRNYVDFAQISLDEPISQDSETLTWVDLIPDENSIIQRDAISRNEIEDYVKQLRQFIYTKIELLKPKEQIIPLFIHGLDLSQEKIGIEISANQSTVGRRYKKMLMDLLTQLGIWAHEHLQVDINSEKLSELKAELQEYLDVFYQNLIYSFLGDAIQLLESHTRDIMRRFWLEKMKMNQIAELLNFPVLEIERQLLSSHQSLQLNVVERIEARIDMFLNPQGVVWNQVDDLIDEWLKIADFTYKN</sequence>
<dbReference type="AlphaFoldDB" id="A0A8J7AGM3"/>
<comment type="caution">
    <text evidence="1">The sequence shown here is derived from an EMBL/GenBank/DDBJ whole genome shotgun (WGS) entry which is preliminary data.</text>
</comment>
<gene>
    <name evidence="1" type="ORF">IQ276_23770</name>
</gene>
<name>A0A8J7AGM3_DESMC</name>
<organism evidence="1 2">
    <name type="scientific">Desmonostoc muscorum LEGE 12446</name>
    <dbReference type="NCBI Taxonomy" id="1828758"/>
    <lineage>
        <taxon>Bacteria</taxon>
        <taxon>Bacillati</taxon>
        <taxon>Cyanobacteriota</taxon>
        <taxon>Cyanophyceae</taxon>
        <taxon>Nostocales</taxon>
        <taxon>Nostocaceae</taxon>
        <taxon>Desmonostoc</taxon>
    </lineage>
</organism>
<evidence type="ECO:0000313" key="1">
    <source>
        <dbReference type="EMBL" id="MBE9025327.1"/>
    </source>
</evidence>
<evidence type="ECO:0000313" key="2">
    <source>
        <dbReference type="Proteomes" id="UP000622533"/>
    </source>
</evidence>
<dbReference type="InterPro" id="IPR013324">
    <property type="entry name" value="RNA_pol_sigma_r3/r4-like"/>
</dbReference>
<proteinExistence type="predicted"/>
<protein>
    <submittedName>
        <fullName evidence="1">Uncharacterized protein</fullName>
    </submittedName>
</protein>
<accession>A0A8J7AGM3</accession>
<reference evidence="1" key="1">
    <citation type="submission" date="2020-10" db="EMBL/GenBank/DDBJ databases">
        <authorList>
            <person name="Castelo-Branco R."/>
            <person name="Eusebio N."/>
            <person name="Adriana R."/>
            <person name="Vieira A."/>
            <person name="Brugerolle De Fraissinette N."/>
            <person name="Rezende De Castro R."/>
            <person name="Schneider M.P."/>
            <person name="Vasconcelos V."/>
            <person name="Leao P.N."/>
        </authorList>
    </citation>
    <scope>NUCLEOTIDE SEQUENCE</scope>
    <source>
        <strain evidence="1">LEGE 12446</strain>
    </source>
</reference>
<dbReference type="EMBL" id="JADEXS010000397">
    <property type="protein sequence ID" value="MBE9025327.1"/>
    <property type="molecule type" value="Genomic_DNA"/>
</dbReference>
<dbReference type="Proteomes" id="UP000622533">
    <property type="component" value="Unassembled WGS sequence"/>
</dbReference>
<dbReference type="RefSeq" id="WP_193920278.1">
    <property type="nucleotide sequence ID" value="NZ_JADEXS020000001.1"/>
</dbReference>